<dbReference type="EMBL" id="NASZ01000006">
    <property type="protein sequence ID" value="MBD0724748.1"/>
    <property type="molecule type" value="Genomic_DNA"/>
</dbReference>
<evidence type="ECO:0000256" key="1">
    <source>
        <dbReference type="SAM" id="SignalP"/>
    </source>
</evidence>
<dbReference type="PROSITE" id="PS51257">
    <property type="entry name" value="PROKAR_LIPOPROTEIN"/>
    <property type="match status" value="1"/>
</dbReference>
<proteinExistence type="predicted"/>
<dbReference type="RefSeq" id="WP_188220134.1">
    <property type="nucleotide sequence ID" value="NZ_NASZ01000006.1"/>
</dbReference>
<keyword evidence="3" id="KW-1185">Reference proteome</keyword>
<sequence>MKTTKTILVLIFSIVTIVIGCSDDNASKVDSIPEFQSLVQEVSSLPDRTFTFTGTVSDPAGIKFINMKYESWFLDKTIAFDSLPKTYDLNYKFKVPATAEVNSTHTILVTIINAGGVSVTKEVKVTLDQDIVKPVINVVKPIDGVTVLIGGGKEVELEVTVTDTKLAEFKIESSVLNETIPISGTTYTYTKALDIDAPNKYSFVITVKDTSGNTTTKVITVNVLNELLFDVMYVTDVNQEDLLVSDMFGTPYNTTASQLVNEKGYVFTAKYYAANANAKVRFIPQKTSFGPYSFGADPVTPGKLIVGTDISVNPITLPQRGYYEVKMDLKNQTYTVTPYTPTDTPYDQIYILGTGVFVGNTSTCVSNVTGGLQCFHFNSGKPFVKDANNSYLWTIDVKIDDEPNSTSLNQFIINANTSAWAPFWRMDATDPSIAIPGGGASFVFPTEAYGKNYTIIFDSHLNRLSVIRR</sequence>
<evidence type="ECO:0000313" key="3">
    <source>
        <dbReference type="Proteomes" id="UP000661715"/>
    </source>
</evidence>
<feature type="chain" id="PRO_5045049087" description="Cadherin domain-containing protein" evidence="1">
    <location>
        <begin position="21"/>
        <end position="469"/>
    </location>
</feature>
<protein>
    <recommendedName>
        <fullName evidence="4">Cadherin domain-containing protein</fullName>
    </recommendedName>
</protein>
<feature type="signal peptide" evidence="1">
    <location>
        <begin position="1"/>
        <end position="20"/>
    </location>
</feature>
<reference evidence="2 3" key="1">
    <citation type="journal article" date="2020" name="Microbiol. Res.">
        <title>Flavobacterium pokkalii sp. nov., a novel plant growth promoting native rhizobacteria isolated from pokkali rice grown in coastal saline affected agricultural regions of southern India, Kerala.</title>
        <authorList>
            <person name="Menon R.R."/>
            <person name="Kumari S."/>
            <person name="Viver T."/>
            <person name="Rameshkumar N."/>
        </authorList>
    </citation>
    <scope>NUCLEOTIDE SEQUENCE [LARGE SCALE GENOMIC DNA]</scope>
    <source>
        <strain evidence="2 3">L1I52</strain>
    </source>
</reference>
<dbReference type="Proteomes" id="UP000661715">
    <property type="component" value="Unassembled WGS sequence"/>
</dbReference>
<comment type="caution">
    <text evidence="2">The sequence shown here is derived from an EMBL/GenBank/DDBJ whole genome shotgun (WGS) entry which is preliminary data.</text>
</comment>
<name>A0ABR7URW1_9FLAO</name>
<evidence type="ECO:0000313" key="2">
    <source>
        <dbReference type="EMBL" id="MBD0724748.1"/>
    </source>
</evidence>
<evidence type="ECO:0008006" key="4">
    <source>
        <dbReference type="Google" id="ProtNLM"/>
    </source>
</evidence>
<keyword evidence="1" id="KW-0732">Signal</keyword>
<gene>
    <name evidence="2" type="ORF">B6A10_06110</name>
</gene>
<organism evidence="2 3">
    <name type="scientific">Flavobacterium pokkalii</name>
    <dbReference type="NCBI Taxonomy" id="1940408"/>
    <lineage>
        <taxon>Bacteria</taxon>
        <taxon>Pseudomonadati</taxon>
        <taxon>Bacteroidota</taxon>
        <taxon>Flavobacteriia</taxon>
        <taxon>Flavobacteriales</taxon>
        <taxon>Flavobacteriaceae</taxon>
        <taxon>Flavobacterium</taxon>
    </lineage>
</organism>
<accession>A0ABR7URW1</accession>